<dbReference type="RefSeq" id="WP_085757411.1">
    <property type="nucleotide sequence ID" value="NZ_CP019343.1"/>
</dbReference>
<evidence type="ECO:0000313" key="2">
    <source>
        <dbReference type="EMBL" id="ARN73302.1"/>
    </source>
</evidence>
<evidence type="ECO:0000256" key="1">
    <source>
        <dbReference type="SAM" id="MobiDB-lite"/>
    </source>
</evidence>
<organism evidence="2 3">
    <name type="scientific">Oceanicoccus sagamiensis</name>
    <dbReference type="NCBI Taxonomy" id="716816"/>
    <lineage>
        <taxon>Bacteria</taxon>
        <taxon>Pseudomonadati</taxon>
        <taxon>Pseudomonadota</taxon>
        <taxon>Gammaproteobacteria</taxon>
        <taxon>Cellvibrionales</taxon>
        <taxon>Spongiibacteraceae</taxon>
        <taxon>Oceanicoccus</taxon>
    </lineage>
</organism>
<protein>
    <submittedName>
        <fullName evidence="2">Uncharacterized protein</fullName>
    </submittedName>
</protein>
<dbReference type="Proteomes" id="UP000193450">
    <property type="component" value="Chromosome"/>
</dbReference>
<dbReference type="KEGG" id="osg:BST96_03780"/>
<feature type="compositionally biased region" description="Low complexity" evidence="1">
    <location>
        <begin position="223"/>
        <end position="235"/>
    </location>
</feature>
<accession>A0A1X9NA33</accession>
<name>A0A1X9NA33_9GAMM</name>
<feature type="region of interest" description="Disordered" evidence="1">
    <location>
        <begin position="195"/>
        <end position="241"/>
    </location>
</feature>
<dbReference type="EMBL" id="CP019343">
    <property type="protein sequence ID" value="ARN73302.1"/>
    <property type="molecule type" value="Genomic_DNA"/>
</dbReference>
<feature type="compositionally biased region" description="Basic and acidic residues" evidence="1">
    <location>
        <begin position="195"/>
        <end position="205"/>
    </location>
</feature>
<sequence>MKLLEKIYRAGGSVYINNGEIVIISPNKEKVSGKPLKKIWLRLAREIAEVTDIPCYRMTDYSTKQHPNRELGTVNLRFDEIGNGETVYRSYNCDIRYKKTGKIRPNKQFTAKSHSKFRKLCSLLDIPEPRSPSESWKLTRKLKWKLVTGEIYEHIPGIFRFEDNEILPLRIDEAQLRMLIMEENRVGSAMFTSKSRGETLGEKTKANTQIMQRREKSNRTGYKPPTNNKPLNNNTQDNRDNIKEVTRIQGLSNNEWLLEYGRHE</sequence>
<evidence type="ECO:0000313" key="3">
    <source>
        <dbReference type="Proteomes" id="UP000193450"/>
    </source>
</evidence>
<keyword evidence="3" id="KW-1185">Reference proteome</keyword>
<reference evidence="2 3" key="1">
    <citation type="submission" date="2016-11" db="EMBL/GenBank/DDBJ databases">
        <title>Trade-off between light-utilization and light-protection in marine flavobacteria.</title>
        <authorList>
            <person name="Kumagai Y."/>
        </authorList>
    </citation>
    <scope>NUCLEOTIDE SEQUENCE [LARGE SCALE GENOMIC DNA]</scope>
    <source>
        <strain evidence="2 3">NBRC 107125</strain>
    </source>
</reference>
<dbReference type="OrthoDB" id="6381296at2"/>
<proteinExistence type="predicted"/>
<gene>
    <name evidence="2" type="ORF">BST96_03780</name>
</gene>
<dbReference type="STRING" id="716816.BST96_03780"/>
<dbReference type="AlphaFoldDB" id="A0A1X9NA33"/>